<dbReference type="OrthoDB" id="25818at2759"/>
<feature type="compositionally biased region" description="Low complexity" evidence="8">
    <location>
        <begin position="35"/>
        <end position="47"/>
    </location>
</feature>
<dbReference type="FunFam" id="2.160.10.10:FF:000002">
    <property type="entry name" value="Serine acetyltransferase"/>
    <property type="match status" value="1"/>
</dbReference>
<dbReference type="FunFam" id="1.10.3130.10:FF:000005">
    <property type="entry name" value="Serine acetyltransferase 4"/>
    <property type="match status" value="1"/>
</dbReference>
<dbReference type="GO" id="GO:0005829">
    <property type="term" value="C:cytosol"/>
    <property type="evidence" value="ECO:0000318"/>
    <property type="project" value="GO_Central"/>
</dbReference>
<dbReference type="PROSITE" id="PS00101">
    <property type="entry name" value="HEXAPEP_TRANSFERASES"/>
    <property type="match status" value="1"/>
</dbReference>
<dbReference type="GO" id="GO:0009001">
    <property type="term" value="F:serine O-acetyltransferase activity"/>
    <property type="evidence" value="ECO:0000318"/>
    <property type="project" value="GO_Central"/>
</dbReference>
<dbReference type="Gene3D" id="1.10.3130.10">
    <property type="entry name" value="serine acetyltransferase, domain 1"/>
    <property type="match status" value="1"/>
</dbReference>
<comment type="subunit">
    <text evidence="3">Homomultimer.</text>
</comment>
<evidence type="ECO:0000256" key="7">
    <source>
        <dbReference type="ARBA" id="ARBA00023315"/>
    </source>
</evidence>
<sequence length="504" mass="53646">MQAATASLGGSFVARLPEPLGPQSCASSSQHPQRSSNANATSLSTSLFNKSSGVSHFSPRERKLEQAKEDTACLRKAKGRGVIAAASSSGKGDSRAGRQENPFEGKPAKVNGAAKGNGPDSKKKKDEVKPLPSALQAEVDQQWTQSFPTYMQSREEFESTGHWPAKLQSAGKPVYDGEAALRAAQLAAAALNGQGGGKLDSGAPPWSAALPYHAGVRQPDLMTHDPLWAAIRAEAKVESEREPLLSSFLYASILAHSCFERSLGFILANRLNNAVFLATQLMDIFDDVLAHDKQIQEAIRADVQAIRDRDPSCHTYSCALLYFKGYHALQAYRIAHALWNRGQKVLALNMQSRISEVFAVDIHPAARIGKAILMDHGTGVVIGETAVVGDRVSLLQGVTLGGTGKDCGDRHPKIADGCLIGAGATILGNIKVGKGAMVAAGSLVLKDVPSKSMVAGTPARIIGESPAKVPALTMDHNVAFDFCKDWEDAVRRQHEMELNNGSGI</sequence>
<dbReference type="SUPFAM" id="SSF51161">
    <property type="entry name" value="Trimeric LpxA-like enzymes"/>
    <property type="match status" value="1"/>
</dbReference>
<dbReference type="Proteomes" id="UP000054558">
    <property type="component" value="Unassembled WGS sequence"/>
</dbReference>
<dbReference type="InterPro" id="IPR001451">
    <property type="entry name" value="Hexapep"/>
</dbReference>
<dbReference type="NCBIfam" id="NF041874">
    <property type="entry name" value="EPS_EpsC"/>
    <property type="match status" value="1"/>
</dbReference>
<feature type="compositionally biased region" description="Basic and acidic residues" evidence="8">
    <location>
        <begin position="92"/>
        <end position="107"/>
    </location>
</feature>
<dbReference type="InterPro" id="IPR053376">
    <property type="entry name" value="Serine_acetyltransferase"/>
</dbReference>
<dbReference type="UniPathway" id="UPA00136">
    <property type="reaction ID" value="UER00199"/>
</dbReference>
<dbReference type="InterPro" id="IPR018357">
    <property type="entry name" value="Hexapep_transf_CS"/>
</dbReference>
<dbReference type="EC" id="2.3.1.30" evidence="4"/>
<evidence type="ECO:0000256" key="3">
    <source>
        <dbReference type="ARBA" id="ARBA00011553"/>
    </source>
</evidence>
<organism evidence="10 11">
    <name type="scientific">Klebsormidium nitens</name>
    <name type="common">Green alga</name>
    <name type="synonym">Ulothrix nitens</name>
    <dbReference type="NCBI Taxonomy" id="105231"/>
    <lineage>
        <taxon>Eukaryota</taxon>
        <taxon>Viridiplantae</taxon>
        <taxon>Streptophyta</taxon>
        <taxon>Klebsormidiophyceae</taxon>
        <taxon>Klebsormidiales</taxon>
        <taxon>Klebsormidiaceae</taxon>
        <taxon>Klebsormidium</taxon>
    </lineage>
</organism>
<dbReference type="InterPro" id="IPR045304">
    <property type="entry name" value="LbH_SAT"/>
</dbReference>
<keyword evidence="11" id="KW-1185">Reference proteome</keyword>
<dbReference type="Pfam" id="PF06426">
    <property type="entry name" value="SATase_N"/>
    <property type="match status" value="1"/>
</dbReference>
<evidence type="ECO:0000313" key="10">
    <source>
        <dbReference type="EMBL" id="GAQ83139.1"/>
    </source>
</evidence>
<accession>A0A1Y1I107</accession>
<dbReference type="InterPro" id="IPR042122">
    <property type="entry name" value="Ser_AcTrfase_N_sf"/>
</dbReference>
<dbReference type="GO" id="GO:0000103">
    <property type="term" value="P:sulfate assimilation"/>
    <property type="evidence" value="ECO:0007669"/>
    <property type="project" value="UniProtKB-ARBA"/>
</dbReference>
<dbReference type="GO" id="GO:0006535">
    <property type="term" value="P:cysteine biosynthetic process from serine"/>
    <property type="evidence" value="ECO:0007669"/>
    <property type="project" value="InterPro"/>
</dbReference>
<proteinExistence type="inferred from homology"/>
<feature type="domain" description="Serine acetyltransferase N-terminal" evidence="9">
    <location>
        <begin position="227"/>
        <end position="331"/>
    </location>
</feature>
<feature type="compositionally biased region" description="Polar residues" evidence="8">
    <location>
        <begin position="24"/>
        <end position="34"/>
    </location>
</feature>
<dbReference type="Pfam" id="PF00132">
    <property type="entry name" value="Hexapep"/>
    <property type="match status" value="1"/>
</dbReference>
<dbReference type="STRING" id="105231.A0A1Y1I107"/>
<name>A0A1Y1I107_KLENI</name>
<evidence type="ECO:0000313" key="11">
    <source>
        <dbReference type="Proteomes" id="UP000054558"/>
    </source>
</evidence>
<protein>
    <recommendedName>
        <fullName evidence="4">serine O-acetyltransferase</fullName>
        <ecNumber evidence="4">2.3.1.30</ecNumber>
    </recommendedName>
</protein>
<keyword evidence="7" id="KW-0012">Acyltransferase</keyword>
<evidence type="ECO:0000256" key="2">
    <source>
        <dbReference type="ARBA" id="ARBA00007274"/>
    </source>
</evidence>
<dbReference type="NCBIfam" id="TIGR01172">
    <property type="entry name" value="cysE"/>
    <property type="match status" value="1"/>
</dbReference>
<comment type="similarity">
    <text evidence="2">Belongs to the transferase hexapeptide repeat family.</text>
</comment>
<dbReference type="AlphaFoldDB" id="A0A1Y1I107"/>
<feature type="compositionally biased region" description="Basic and acidic residues" evidence="8">
    <location>
        <begin position="58"/>
        <end position="73"/>
    </location>
</feature>
<dbReference type="PANTHER" id="PTHR42811">
    <property type="entry name" value="SERINE ACETYLTRANSFERASE"/>
    <property type="match status" value="1"/>
</dbReference>
<dbReference type="EMBL" id="DF237086">
    <property type="protein sequence ID" value="GAQ83139.1"/>
    <property type="molecule type" value="Genomic_DNA"/>
</dbReference>
<evidence type="ECO:0000256" key="8">
    <source>
        <dbReference type="SAM" id="MobiDB-lite"/>
    </source>
</evidence>
<dbReference type="InterPro" id="IPR005881">
    <property type="entry name" value="Ser_O-AcTrfase"/>
</dbReference>
<keyword evidence="6 10" id="KW-0808">Transferase</keyword>
<evidence type="ECO:0000256" key="4">
    <source>
        <dbReference type="ARBA" id="ARBA00013266"/>
    </source>
</evidence>
<feature type="compositionally biased region" description="Basic and acidic residues" evidence="8">
    <location>
        <begin position="120"/>
        <end position="129"/>
    </location>
</feature>
<keyword evidence="5" id="KW-0028">Amino-acid biosynthesis</keyword>
<dbReference type="InterPro" id="IPR011004">
    <property type="entry name" value="Trimer_LpxA-like_sf"/>
</dbReference>
<evidence type="ECO:0000256" key="6">
    <source>
        <dbReference type="ARBA" id="ARBA00022679"/>
    </source>
</evidence>
<evidence type="ECO:0000259" key="9">
    <source>
        <dbReference type="SMART" id="SM00971"/>
    </source>
</evidence>
<evidence type="ECO:0000256" key="5">
    <source>
        <dbReference type="ARBA" id="ARBA00022605"/>
    </source>
</evidence>
<dbReference type="InterPro" id="IPR010493">
    <property type="entry name" value="Ser_AcTrfase_N"/>
</dbReference>
<dbReference type="Gene3D" id="2.160.10.10">
    <property type="entry name" value="Hexapeptide repeat proteins"/>
    <property type="match status" value="1"/>
</dbReference>
<reference evidence="10 11" key="1">
    <citation type="journal article" date="2014" name="Nat. Commun.">
        <title>Klebsormidium flaccidum genome reveals primary factors for plant terrestrial adaptation.</title>
        <authorList>
            <person name="Hori K."/>
            <person name="Maruyama F."/>
            <person name="Fujisawa T."/>
            <person name="Togashi T."/>
            <person name="Yamamoto N."/>
            <person name="Seo M."/>
            <person name="Sato S."/>
            <person name="Yamada T."/>
            <person name="Mori H."/>
            <person name="Tajima N."/>
            <person name="Moriyama T."/>
            <person name="Ikeuchi M."/>
            <person name="Watanabe M."/>
            <person name="Wada H."/>
            <person name="Kobayashi K."/>
            <person name="Saito M."/>
            <person name="Masuda T."/>
            <person name="Sasaki-Sekimoto Y."/>
            <person name="Mashiguchi K."/>
            <person name="Awai K."/>
            <person name="Shimojima M."/>
            <person name="Masuda S."/>
            <person name="Iwai M."/>
            <person name="Nobusawa T."/>
            <person name="Narise T."/>
            <person name="Kondo S."/>
            <person name="Saito H."/>
            <person name="Sato R."/>
            <person name="Murakawa M."/>
            <person name="Ihara Y."/>
            <person name="Oshima-Yamada Y."/>
            <person name="Ohtaka K."/>
            <person name="Satoh M."/>
            <person name="Sonobe K."/>
            <person name="Ishii M."/>
            <person name="Ohtani R."/>
            <person name="Kanamori-Sato M."/>
            <person name="Honoki R."/>
            <person name="Miyazaki D."/>
            <person name="Mochizuki H."/>
            <person name="Umetsu J."/>
            <person name="Higashi K."/>
            <person name="Shibata D."/>
            <person name="Kamiya Y."/>
            <person name="Sato N."/>
            <person name="Nakamura Y."/>
            <person name="Tabata S."/>
            <person name="Ida S."/>
            <person name="Kurokawa K."/>
            <person name="Ohta H."/>
        </authorList>
    </citation>
    <scope>NUCLEOTIDE SEQUENCE [LARGE SCALE GENOMIC DNA]</scope>
    <source>
        <strain evidence="10 11">NIES-2285</strain>
    </source>
</reference>
<comment type="pathway">
    <text evidence="1">Amino-acid biosynthesis; L-cysteine biosynthesis; L-cysteine from L-serine: step 1/2.</text>
</comment>
<evidence type="ECO:0000256" key="1">
    <source>
        <dbReference type="ARBA" id="ARBA00004876"/>
    </source>
</evidence>
<gene>
    <name evidence="10" type="ORF">KFL_001370090</name>
</gene>
<dbReference type="SMART" id="SM00971">
    <property type="entry name" value="SATase_N"/>
    <property type="match status" value="1"/>
</dbReference>
<feature type="region of interest" description="Disordered" evidence="8">
    <location>
        <begin position="1"/>
        <end position="136"/>
    </location>
</feature>
<dbReference type="CDD" id="cd03354">
    <property type="entry name" value="LbH_SAT"/>
    <property type="match status" value="1"/>
</dbReference>